<gene>
    <name evidence="4" type="ORF">DM02DRAFT_307430</name>
</gene>
<dbReference type="STRING" id="97972.A0A2V1D2X1"/>
<name>A0A2V1D2X1_9PLEO</name>
<dbReference type="OrthoDB" id="2735536at2759"/>
<dbReference type="InterPro" id="IPR050425">
    <property type="entry name" value="NAD(P)_dehydrat-like"/>
</dbReference>
<dbReference type="SUPFAM" id="SSF51735">
    <property type="entry name" value="NAD(P)-binding Rossmann-fold domains"/>
    <property type="match status" value="1"/>
</dbReference>
<comment type="similarity">
    <text evidence="2">Belongs to the NAD(P)-dependent epimerase/dehydratase family. Dihydroflavonol-4-reductase subfamily.</text>
</comment>
<dbReference type="GO" id="GO:0016616">
    <property type="term" value="F:oxidoreductase activity, acting on the CH-OH group of donors, NAD or NADP as acceptor"/>
    <property type="evidence" value="ECO:0007669"/>
    <property type="project" value="TreeGrafter"/>
</dbReference>
<evidence type="ECO:0000313" key="4">
    <source>
        <dbReference type="EMBL" id="PVH91969.1"/>
    </source>
</evidence>
<feature type="domain" description="NAD-dependent epimerase/dehydratase" evidence="3">
    <location>
        <begin position="6"/>
        <end position="252"/>
    </location>
</feature>
<dbReference type="PANTHER" id="PTHR10366:SF564">
    <property type="entry name" value="STEROL-4-ALPHA-CARBOXYLATE 3-DEHYDROGENASE, DECARBOXYLATING"/>
    <property type="match status" value="1"/>
</dbReference>
<dbReference type="FunFam" id="3.40.50.720:FF:000085">
    <property type="entry name" value="Dihydroflavonol reductase"/>
    <property type="match status" value="1"/>
</dbReference>
<sequence>MSKISLVTGGGGYIASHLVQQLLEDGNTVHATVRNVKDEKKIGHLLSMQTKWPGKLTLFEADLLTARSFDAAMQQCSTVYHVASPFFLEEQIKNPQKDVIEPALRGTQNVLGAVEENSNVELVVMTSTVGAIFGDYADVRSMENNTLSEMYFNTSSTATHNAYHFSKVLAEKEAWRLWEAQNKKRWKLVTINPGLVLGPPLSPSSDSGSLFLIEELLRGDLWFGVPDLWFTTVDVREVARAHINAAQNPDSNGRYILTEKEMTSFRSLSLIFRPLYNHPWRLPRHAIPNIVTRIVGPLFGLTQKWMSLNLGVKFSVDNHRSIEELNIVYRPLEETLEDYYKSITEKEN</sequence>
<dbReference type="Pfam" id="PF01370">
    <property type="entry name" value="Epimerase"/>
    <property type="match status" value="1"/>
</dbReference>
<dbReference type="Proteomes" id="UP000244855">
    <property type="component" value="Unassembled WGS sequence"/>
</dbReference>
<dbReference type="EMBL" id="KZ805745">
    <property type="protein sequence ID" value="PVH91969.1"/>
    <property type="molecule type" value="Genomic_DNA"/>
</dbReference>
<keyword evidence="5" id="KW-1185">Reference proteome</keyword>
<dbReference type="InterPro" id="IPR001509">
    <property type="entry name" value="Epimerase_deHydtase"/>
</dbReference>
<dbReference type="PANTHER" id="PTHR10366">
    <property type="entry name" value="NAD DEPENDENT EPIMERASE/DEHYDRATASE"/>
    <property type="match status" value="1"/>
</dbReference>
<evidence type="ECO:0000256" key="2">
    <source>
        <dbReference type="ARBA" id="ARBA00023445"/>
    </source>
</evidence>
<keyword evidence="1" id="KW-0560">Oxidoreductase</keyword>
<protein>
    <submittedName>
        <fullName evidence="4">Flavonol reductase</fullName>
    </submittedName>
</protein>
<dbReference type="Gene3D" id="3.40.50.720">
    <property type="entry name" value="NAD(P)-binding Rossmann-like Domain"/>
    <property type="match status" value="1"/>
</dbReference>
<organism evidence="4 5">
    <name type="scientific">Periconia macrospinosa</name>
    <dbReference type="NCBI Taxonomy" id="97972"/>
    <lineage>
        <taxon>Eukaryota</taxon>
        <taxon>Fungi</taxon>
        <taxon>Dikarya</taxon>
        <taxon>Ascomycota</taxon>
        <taxon>Pezizomycotina</taxon>
        <taxon>Dothideomycetes</taxon>
        <taxon>Pleosporomycetidae</taxon>
        <taxon>Pleosporales</taxon>
        <taxon>Massarineae</taxon>
        <taxon>Periconiaceae</taxon>
        <taxon>Periconia</taxon>
    </lineage>
</organism>
<evidence type="ECO:0000313" key="5">
    <source>
        <dbReference type="Proteomes" id="UP000244855"/>
    </source>
</evidence>
<proteinExistence type="inferred from homology"/>
<evidence type="ECO:0000256" key="1">
    <source>
        <dbReference type="ARBA" id="ARBA00023002"/>
    </source>
</evidence>
<accession>A0A2V1D2X1</accession>
<dbReference type="AlphaFoldDB" id="A0A2V1D2X1"/>
<reference evidence="4 5" key="1">
    <citation type="journal article" date="2018" name="Sci. Rep.">
        <title>Comparative genomics provides insights into the lifestyle and reveals functional heterogeneity of dark septate endophytic fungi.</title>
        <authorList>
            <person name="Knapp D.G."/>
            <person name="Nemeth J.B."/>
            <person name="Barry K."/>
            <person name="Hainaut M."/>
            <person name="Henrissat B."/>
            <person name="Johnson J."/>
            <person name="Kuo A."/>
            <person name="Lim J.H.P."/>
            <person name="Lipzen A."/>
            <person name="Nolan M."/>
            <person name="Ohm R.A."/>
            <person name="Tamas L."/>
            <person name="Grigoriev I.V."/>
            <person name="Spatafora J.W."/>
            <person name="Nagy L.G."/>
            <person name="Kovacs G.M."/>
        </authorList>
    </citation>
    <scope>NUCLEOTIDE SEQUENCE [LARGE SCALE GENOMIC DNA]</scope>
    <source>
        <strain evidence="4 5">DSE2036</strain>
    </source>
</reference>
<evidence type="ECO:0000259" key="3">
    <source>
        <dbReference type="Pfam" id="PF01370"/>
    </source>
</evidence>
<dbReference type="InterPro" id="IPR036291">
    <property type="entry name" value="NAD(P)-bd_dom_sf"/>
</dbReference>